<dbReference type="Proteomes" id="UP001207408">
    <property type="component" value="Unassembled WGS sequence"/>
</dbReference>
<dbReference type="GO" id="GO:0016491">
    <property type="term" value="F:oxidoreductase activity"/>
    <property type="evidence" value="ECO:0007669"/>
    <property type="project" value="InterPro"/>
</dbReference>
<keyword evidence="3" id="KW-1185">Reference proteome</keyword>
<dbReference type="InterPro" id="IPR017938">
    <property type="entry name" value="Riboflavin_synthase-like_b-brl"/>
</dbReference>
<dbReference type="PANTHER" id="PTHR47354:SF5">
    <property type="entry name" value="PROTEIN RFBI"/>
    <property type="match status" value="1"/>
</dbReference>
<dbReference type="AlphaFoldDB" id="A0AAE3SKJ6"/>
<name>A0AAE3SKJ6_9BACT</name>
<accession>A0AAE3SKJ6</accession>
<comment type="caution">
    <text evidence="2">The sequence shown here is derived from an EMBL/GenBank/DDBJ whole genome shotgun (WGS) entry which is preliminary data.</text>
</comment>
<dbReference type="Pfam" id="PF00175">
    <property type="entry name" value="NAD_binding_1"/>
    <property type="match status" value="1"/>
</dbReference>
<evidence type="ECO:0000313" key="2">
    <source>
        <dbReference type="EMBL" id="MCW3806573.1"/>
    </source>
</evidence>
<evidence type="ECO:0000313" key="3">
    <source>
        <dbReference type="Proteomes" id="UP001207408"/>
    </source>
</evidence>
<dbReference type="InterPro" id="IPR017927">
    <property type="entry name" value="FAD-bd_FR_type"/>
</dbReference>
<feature type="domain" description="FAD-binding FR-type" evidence="1">
    <location>
        <begin position="6"/>
        <end position="101"/>
    </location>
</feature>
<dbReference type="Gene3D" id="2.40.30.10">
    <property type="entry name" value="Translation factors"/>
    <property type="match status" value="1"/>
</dbReference>
<dbReference type="InterPro" id="IPR001433">
    <property type="entry name" value="OxRdtase_FAD/NAD-bd"/>
</dbReference>
<protein>
    <submittedName>
        <fullName evidence="2">FAD-binding oxidoreductase</fullName>
    </submittedName>
</protein>
<proteinExistence type="predicted"/>
<organism evidence="2 3">
    <name type="scientific">Plebeiibacterium marinum</name>
    <dbReference type="NCBI Taxonomy" id="2992111"/>
    <lineage>
        <taxon>Bacteria</taxon>
        <taxon>Pseudomonadati</taxon>
        <taxon>Bacteroidota</taxon>
        <taxon>Bacteroidia</taxon>
        <taxon>Marinilabiliales</taxon>
        <taxon>Marinilabiliaceae</taxon>
        <taxon>Plebeiibacterium</taxon>
    </lineage>
</organism>
<dbReference type="RefSeq" id="WP_301200135.1">
    <property type="nucleotide sequence ID" value="NZ_JAPDPI010000026.1"/>
</dbReference>
<gene>
    <name evidence="2" type="ORF">OM074_13135</name>
</gene>
<dbReference type="Gene3D" id="3.40.50.80">
    <property type="entry name" value="Nucleotide-binding domain of ferredoxin-NADP reductase (FNR) module"/>
    <property type="match status" value="1"/>
</dbReference>
<dbReference type="InterPro" id="IPR039261">
    <property type="entry name" value="FNR_nucleotide-bd"/>
</dbReference>
<sequence>MPRKKIELFASKVVELNHVVSNVYTLSFVRKFEFVPGQVVALAINNEHEPRLYSIASGADENVFTILFDVVPDGFLTPQLIRLKEGDEVFVSKPFGDFTPEKGDKWWIATGTGIAPFVSMAKSGCNLPLKILHGSRTLDHFLYQDLFEECMGEGYLRFCTAENSDKVYSGRLTTWLKEQSSLPKQIKYYLCGNPDMVVDVRDIILEKDIDFANVKAEIYF</sequence>
<dbReference type="InterPro" id="IPR050415">
    <property type="entry name" value="MRET"/>
</dbReference>
<dbReference type="SUPFAM" id="SSF63380">
    <property type="entry name" value="Riboflavin synthase domain-like"/>
    <property type="match status" value="1"/>
</dbReference>
<dbReference type="PANTHER" id="PTHR47354">
    <property type="entry name" value="NADH OXIDOREDUCTASE HCR"/>
    <property type="match status" value="1"/>
</dbReference>
<reference evidence="2" key="1">
    <citation type="submission" date="2022-10" db="EMBL/GenBank/DDBJ databases">
        <authorList>
            <person name="Yu W.X."/>
        </authorList>
    </citation>
    <scope>NUCLEOTIDE SEQUENCE</scope>
    <source>
        <strain evidence="2">D04</strain>
    </source>
</reference>
<dbReference type="EMBL" id="JAPDPI010000026">
    <property type="protein sequence ID" value="MCW3806573.1"/>
    <property type="molecule type" value="Genomic_DNA"/>
</dbReference>
<dbReference type="PROSITE" id="PS51384">
    <property type="entry name" value="FAD_FR"/>
    <property type="match status" value="1"/>
</dbReference>
<evidence type="ECO:0000259" key="1">
    <source>
        <dbReference type="PROSITE" id="PS51384"/>
    </source>
</evidence>
<dbReference type="SUPFAM" id="SSF52343">
    <property type="entry name" value="Ferredoxin reductase-like, C-terminal NADP-linked domain"/>
    <property type="match status" value="1"/>
</dbReference>